<dbReference type="OrthoDB" id="419189at2759"/>
<name>A0A9Q1J4N8_SYNKA</name>
<organism evidence="2 3">
    <name type="scientific">Synaphobranchus kaupii</name>
    <name type="common">Kaup's arrowtooth eel</name>
    <dbReference type="NCBI Taxonomy" id="118154"/>
    <lineage>
        <taxon>Eukaryota</taxon>
        <taxon>Metazoa</taxon>
        <taxon>Chordata</taxon>
        <taxon>Craniata</taxon>
        <taxon>Vertebrata</taxon>
        <taxon>Euteleostomi</taxon>
        <taxon>Actinopterygii</taxon>
        <taxon>Neopterygii</taxon>
        <taxon>Teleostei</taxon>
        <taxon>Anguilliformes</taxon>
        <taxon>Synaphobranchidae</taxon>
        <taxon>Synaphobranchus</taxon>
    </lineage>
</organism>
<evidence type="ECO:0000256" key="1">
    <source>
        <dbReference type="SAM" id="MobiDB-lite"/>
    </source>
</evidence>
<evidence type="ECO:0000313" key="3">
    <source>
        <dbReference type="Proteomes" id="UP001152622"/>
    </source>
</evidence>
<dbReference type="EMBL" id="JAINUF010000003">
    <property type="protein sequence ID" value="KAJ8369450.1"/>
    <property type="molecule type" value="Genomic_DNA"/>
</dbReference>
<dbReference type="AlphaFoldDB" id="A0A9Q1J4N8"/>
<protein>
    <recommendedName>
        <fullName evidence="4">Reverse transcriptase domain-containing protein</fullName>
    </recommendedName>
</protein>
<sequence>MDNHHLKLNPGKTELIYIPTLTSPPLNLSISLGDTPLTPTPCARNLGVVMDNRLSLSENIAVVTRACGFFLYNIRRIRPFLTTHSTQLLVQAMVLSRLDYCNSAWLACQHRPLDPFSLSRTQQRAWSSTSPDTPMSPPCSLTSTGYL</sequence>
<proteinExistence type="predicted"/>
<dbReference type="Proteomes" id="UP001152622">
    <property type="component" value="Chromosome 3"/>
</dbReference>
<comment type="caution">
    <text evidence="2">The sequence shown here is derived from an EMBL/GenBank/DDBJ whole genome shotgun (WGS) entry which is preliminary data.</text>
</comment>
<accession>A0A9Q1J4N8</accession>
<feature type="region of interest" description="Disordered" evidence="1">
    <location>
        <begin position="124"/>
        <end position="147"/>
    </location>
</feature>
<evidence type="ECO:0000313" key="2">
    <source>
        <dbReference type="EMBL" id="KAJ8369450.1"/>
    </source>
</evidence>
<dbReference type="PANTHER" id="PTHR33332">
    <property type="entry name" value="REVERSE TRANSCRIPTASE DOMAIN-CONTAINING PROTEIN"/>
    <property type="match status" value="1"/>
</dbReference>
<reference evidence="2" key="1">
    <citation type="journal article" date="2023" name="Science">
        <title>Genome structures resolve the early diversification of teleost fishes.</title>
        <authorList>
            <person name="Parey E."/>
            <person name="Louis A."/>
            <person name="Montfort J."/>
            <person name="Bouchez O."/>
            <person name="Roques C."/>
            <person name="Iampietro C."/>
            <person name="Lluch J."/>
            <person name="Castinel A."/>
            <person name="Donnadieu C."/>
            <person name="Desvignes T."/>
            <person name="Floi Bucao C."/>
            <person name="Jouanno E."/>
            <person name="Wen M."/>
            <person name="Mejri S."/>
            <person name="Dirks R."/>
            <person name="Jansen H."/>
            <person name="Henkel C."/>
            <person name="Chen W.J."/>
            <person name="Zahm M."/>
            <person name="Cabau C."/>
            <person name="Klopp C."/>
            <person name="Thompson A.W."/>
            <person name="Robinson-Rechavi M."/>
            <person name="Braasch I."/>
            <person name="Lecointre G."/>
            <person name="Bobe J."/>
            <person name="Postlethwait J.H."/>
            <person name="Berthelot C."/>
            <person name="Roest Crollius H."/>
            <person name="Guiguen Y."/>
        </authorList>
    </citation>
    <scope>NUCLEOTIDE SEQUENCE</scope>
    <source>
        <strain evidence="2">WJC10195</strain>
    </source>
</reference>
<evidence type="ECO:0008006" key="4">
    <source>
        <dbReference type="Google" id="ProtNLM"/>
    </source>
</evidence>
<gene>
    <name evidence="2" type="ORF">SKAU_G00094780</name>
</gene>
<keyword evidence="3" id="KW-1185">Reference proteome</keyword>